<dbReference type="Pfam" id="PF20060">
    <property type="entry name" value="DUF6459"/>
    <property type="match status" value="1"/>
</dbReference>
<evidence type="ECO:0000313" key="2">
    <source>
        <dbReference type="EMBL" id="SES38086.1"/>
    </source>
</evidence>
<proteinExistence type="predicted"/>
<accession>A0A1H9WVZ6</accession>
<protein>
    <submittedName>
        <fullName evidence="2">Uncharacterized protein</fullName>
    </submittedName>
</protein>
<dbReference type="STRING" id="943816.AN217_06085"/>
<dbReference type="AlphaFoldDB" id="A0A1H9WVZ6"/>
<reference evidence="3" key="1">
    <citation type="submission" date="2016-10" db="EMBL/GenBank/DDBJ databases">
        <authorList>
            <person name="Varghese N."/>
            <person name="Submissions S."/>
        </authorList>
    </citation>
    <scope>NUCLEOTIDE SEQUENCE [LARGE SCALE GENOMIC DNA]</scope>
    <source>
        <strain evidence="3">CGMCC 4.6825</strain>
    </source>
</reference>
<name>A0A1H9WVZ6_9ACTN</name>
<gene>
    <name evidence="2" type="ORF">SAMN05421870_1225</name>
</gene>
<dbReference type="RefSeq" id="WP_079172158.1">
    <property type="nucleotide sequence ID" value="NZ_FOGO01000022.1"/>
</dbReference>
<dbReference type="InterPro" id="IPR045596">
    <property type="entry name" value="DUF6459"/>
</dbReference>
<dbReference type="Proteomes" id="UP000182841">
    <property type="component" value="Unassembled WGS sequence"/>
</dbReference>
<dbReference type="EMBL" id="FOGO01000022">
    <property type="protein sequence ID" value="SES38086.1"/>
    <property type="molecule type" value="Genomic_DNA"/>
</dbReference>
<feature type="region of interest" description="Disordered" evidence="1">
    <location>
        <begin position="1"/>
        <end position="45"/>
    </location>
</feature>
<organism evidence="2 3">
    <name type="scientific">Streptomyces qinglanensis</name>
    <dbReference type="NCBI Taxonomy" id="943816"/>
    <lineage>
        <taxon>Bacteria</taxon>
        <taxon>Bacillati</taxon>
        <taxon>Actinomycetota</taxon>
        <taxon>Actinomycetes</taxon>
        <taxon>Kitasatosporales</taxon>
        <taxon>Streptomycetaceae</taxon>
        <taxon>Streptomyces</taxon>
    </lineage>
</organism>
<keyword evidence="3" id="KW-1185">Reference proteome</keyword>
<sequence length="159" mass="17495">MTTPVSEPASGRQPRRRGPRPAPTRPPTRRDSRRPADAALRAAAHRARQGRPPFWFAHRLLLVLSGQCPVHTLLAHVRGPAYDRLTALAPSAPLRPRGTDRTAPEVLEARGTQPRAGVIEAFARVATGAHQRAMAFRLEWCPDNRWRCTAVELDVTPGG</sequence>
<evidence type="ECO:0000313" key="3">
    <source>
        <dbReference type="Proteomes" id="UP000182841"/>
    </source>
</evidence>
<evidence type="ECO:0000256" key="1">
    <source>
        <dbReference type="SAM" id="MobiDB-lite"/>
    </source>
</evidence>